<dbReference type="Proteomes" id="UP000037136">
    <property type="component" value="Unassembled WGS sequence"/>
</dbReference>
<protein>
    <submittedName>
        <fullName evidence="1">Uncharacterized protein</fullName>
    </submittedName>
</protein>
<accession>A0A2A9PHY2</accession>
<organism evidence="1 2">
    <name type="scientific">Ophiocordyceps unilateralis</name>
    <name type="common">Zombie-ant fungus</name>
    <name type="synonym">Torrubia unilateralis</name>
    <dbReference type="NCBI Taxonomy" id="268505"/>
    <lineage>
        <taxon>Eukaryota</taxon>
        <taxon>Fungi</taxon>
        <taxon>Dikarya</taxon>
        <taxon>Ascomycota</taxon>
        <taxon>Pezizomycotina</taxon>
        <taxon>Sordariomycetes</taxon>
        <taxon>Hypocreomycetidae</taxon>
        <taxon>Hypocreales</taxon>
        <taxon>Ophiocordycipitaceae</taxon>
        <taxon>Ophiocordyceps</taxon>
    </lineage>
</organism>
<evidence type="ECO:0000313" key="1">
    <source>
        <dbReference type="EMBL" id="PFH60958.1"/>
    </source>
</evidence>
<name>A0A2A9PHY2_OPHUN</name>
<comment type="caution">
    <text evidence="1">The sequence shown here is derived from an EMBL/GenBank/DDBJ whole genome shotgun (WGS) entry which is preliminary data.</text>
</comment>
<keyword evidence="2" id="KW-1185">Reference proteome</keyword>
<dbReference type="AlphaFoldDB" id="A0A2A9PHY2"/>
<evidence type="ECO:0000313" key="2">
    <source>
        <dbReference type="Proteomes" id="UP000037136"/>
    </source>
</evidence>
<sequence>MTCCSESRNWRPESTATRRRLHLWVRPFVQSFVFCLPNAGLSTAIDAVLLANKLCSLNHSQLGACSSTVYLTRA</sequence>
<reference evidence="1 2" key="2">
    <citation type="journal article" date="2017" name="Sci. Rep.">
        <title>Ant-infecting Ophiocordyceps genomes reveal a high diversity of potential behavioral manipulation genes and a possible major role for enterotoxins.</title>
        <authorList>
            <person name="de Bekker C."/>
            <person name="Ohm R.A."/>
            <person name="Evans H.C."/>
            <person name="Brachmann A."/>
            <person name="Hughes D.P."/>
        </authorList>
    </citation>
    <scope>NUCLEOTIDE SEQUENCE [LARGE SCALE GENOMIC DNA]</scope>
    <source>
        <strain evidence="1 2">SC16a</strain>
    </source>
</reference>
<gene>
    <name evidence="1" type="ORF">XA68_18487</name>
</gene>
<dbReference type="EMBL" id="LAZP02000097">
    <property type="protein sequence ID" value="PFH60958.1"/>
    <property type="molecule type" value="Genomic_DNA"/>
</dbReference>
<proteinExistence type="predicted"/>
<reference evidence="1 2" key="1">
    <citation type="journal article" date="2015" name="BMC Genomics">
        <title>Gene expression during zombie ant biting behavior reflects the complexity underlying fungal parasitic behavioral manipulation.</title>
        <authorList>
            <person name="de Bekker C."/>
            <person name="Ohm R.A."/>
            <person name="Loreto R.G."/>
            <person name="Sebastian A."/>
            <person name="Albert I."/>
            <person name="Merrow M."/>
            <person name="Brachmann A."/>
            <person name="Hughes D.P."/>
        </authorList>
    </citation>
    <scope>NUCLEOTIDE SEQUENCE [LARGE SCALE GENOMIC DNA]</scope>
    <source>
        <strain evidence="1 2">SC16a</strain>
    </source>
</reference>